<dbReference type="Pfam" id="PF01751">
    <property type="entry name" value="Toprim"/>
    <property type="match status" value="1"/>
</dbReference>
<dbReference type="RefSeq" id="WP_036197875.1">
    <property type="nucleotide sequence ID" value="NZ_AVCY01000019.1"/>
</dbReference>
<feature type="domain" description="Toprim" evidence="13">
    <location>
        <begin position="4"/>
        <end position="90"/>
    </location>
</feature>
<keyword evidence="10 11" id="KW-0694">RNA-binding</keyword>
<evidence type="ECO:0000256" key="10">
    <source>
        <dbReference type="ARBA" id="ARBA00022884"/>
    </source>
</evidence>
<evidence type="ECO:0000256" key="2">
    <source>
        <dbReference type="ARBA" id="ARBA00022517"/>
    </source>
</evidence>
<dbReference type="SMART" id="SM00493">
    <property type="entry name" value="TOPRIM"/>
    <property type="match status" value="1"/>
</dbReference>
<reference evidence="14 15" key="1">
    <citation type="submission" date="2014-02" db="EMBL/GenBank/DDBJ databases">
        <title>Draft genome sequence of Lysinibacillus sinduriensis JCM 15800.</title>
        <authorList>
            <person name="Zhang F."/>
            <person name="Wang G."/>
            <person name="Zhang L."/>
        </authorList>
    </citation>
    <scope>NUCLEOTIDE SEQUENCE [LARGE SCALE GENOMIC DNA]</scope>
    <source>
        <strain evidence="14 15">JCM 15800</strain>
    </source>
</reference>
<dbReference type="GO" id="GO:0019843">
    <property type="term" value="F:rRNA binding"/>
    <property type="evidence" value="ECO:0007669"/>
    <property type="project" value="UniProtKB-KW"/>
</dbReference>
<keyword evidence="5" id="KW-0479">Metal-binding</keyword>
<evidence type="ECO:0000256" key="11">
    <source>
        <dbReference type="HAMAP-Rule" id="MF_01469"/>
    </source>
</evidence>
<dbReference type="FunFam" id="3.40.1360.10:FF:000006">
    <property type="entry name" value="Ribonuclease M5"/>
    <property type="match status" value="1"/>
</dbReference>
<dbReference type="GO" id="GO:0006364">
    <property type="term" value="P:rRNA processing"/>
    <property type="evidence" value="ECO:0007669"/>
    <property type="project" value="UniProtKB-UniRule"/>
</dbReference>
<protein>
    <recommendedName>
        <fullName evidence="11 12">Ribonuclease M5</fullName>
        <ecNumber evidence="11 12">3.1.26.8</ecNumber>
    </recommendedName>
    <alternativeName>
        <fullName evidence="11">RNase M5</fullName>
    </alternativeName>
    <alternativeName>
        <fullName evidence="11">Ribosomal RNA terminal maturase M5</fullName>
    </alternativeName>
</protein>
<keyword evidence="7 11" id="KW-0255">Endonuclease</keyword>
<evidence type="ECO:0000256" key="3">
    <source>
        <dbReference type="ARBA" id="ARBA00022552"/>
    </source>
</evidence>
<comment type="caution">
    <text evidence="14">The sequence shown here is derived from an EMBL/GenBank/DDBJ whole genome shotgun (WGS) entry which is preliminary data.</text>
</comment>
<dbReference type="PROSITE" id="PS50880">
    <property type="entry name" value="TOPRIM"/>
    <property type="match status" value="1"/>
</dbReference>
<keyword evidence="4 11" id="KW-0540">Nuclease</keyword>
<evidence type="ECO:0000256" key="9">
    <source>
        <dbReference type="ARBA" id="ARBA00022842"/>
    </source>
</evidence>
<comment type="subcellular location">
    <subcellularLocation>
        <location evidence="11">Cytoplasm</location>
    </subcellularLocation>
</comment>
<dbReference type="InterPro" id="IPR006171">
    <property type="entry name" value="TOPRIM_dom"/>
</dbReference>
<dbReference type="InterPro" id="IPR034141">
    <property type="entry name" value="TOPRIM_RNase_M5-like"/>
</dbReference>
<dbReference type="EMBL" id="JPVO01000037">
    <property type="protein sequence ID" value="KGR77580.1"/>
    <property type="molecule type" value="Genomic_DNA"/>
</dbReference>
<keyword evidence="2 11" id="KW-0690">Ribosome biogenesis</keyword>
<keyword evidence="6 11" id="KW-0699">rRNA-binding</keyword>
<keyword evidence="8 11" id="KW-0378">Hydrolase</keyword>
<evidence type="ECO:0000256" key="1">
    <source>
        <dbReference type="ARBA" id="ARBA00022490"/>
    </source>
</evidence>
<dbReference type="GO" id="GO:0043822">
    <property type="term" value="F:ribonuclease M5 activity"/>
    <property type="evidence" value="ECO:0007669"/>
    <property type="project" value="UniProtKB-UniRule"/>
</dbReference>
<dbReference type="STRING" id="1384057.CD33_02630"/>
<dbReference type="PANTHER" id="PTHR39156:SF1">
    <property type="entry name" value="RIBONUCLEASE M5"/>
    <property type="match status" value="1"/>
</dbReference>
<proteinExistence type="inferred from homology"/>
<dbReference type="OrthoDB" id="9791329at2"/>
<keyword evidence="9" id="KW-0460">Magnesium</keyword>
<dbReference type="eggNOG" id="COG1658">
    <property type="taxonomic scope" value="Bacteria"/>
</dbReference>
<evidence type="ECO:0000256" key="6">
    <source>
        <dbReference type="ARBA" id="ARBA00022730"/>
    </source>
</evidence>
<dbReference type="SUPFAM" id="SSF110455">
    <property type="entry name" value="Toprim domain"/>
    <property type="match status" value="1"/>
</dbReference>
<organism evidence="14 15">
    <name type="scientific">Ureibacillus sinduriensis BLB-1 = JCM 15800</name>
    <dbReference type="NCBI Taxonomy" id="1384057"/>
    <lineage>
        <taxon>Bacteria</taxon>
        <taxon>Bacillati</taxon>
        <taxon>Bacillota</taxon>
        <taxon>Bacilli</taxon>
        <taxon>Bacillales</taxon>
        <taxon>Caryophanaceae</taxon>
        <taxon>Ureibacillus</taxon>
    </lineage>
</organism>
<evidence type="ECO:0000313" key="15">
    <source>
        <dbReference type="Proteomes" id="UP000030408"/>
    </source>
</evidence>
<dbReference type="EC" id="3.1.26.8" evidence="11 12"/>
<dbReference type="CDD" id="cd01027">
    <property type="entry name" value="TOPRIM_RNase_M5_like"/>
    <property type="match status" value="1"/>
</dbReference>
<dbReference type="AlphaFoldDB" id="A0A0A3I241"/>
<dbReference type="GO" id="GO:0046872">
    <property type="term" value="F:metal ion binding"/>
    <property type="evidence" value="ECO:0007669"/>
    <property type="project" value="UniProtKB-KW"/>
</dbReference>
<dbReference type="NCBIfam" id="TIGR00334">
    <property type="entry name" value="5S_RNA_mat_M5"/>
    <property type="match status" value="1"/>
</dbReference>
<gene>
    <name evidence="11" type="primary">rnmV</name>
    <name evidence="14" type="ORF">CD33_02630</name>
</gene>
<evidence type="ECO:0000256" key="12">
    <source>
        <dbReference type="NCBIfam" id="TIGR00334"/>
    </source>
</evidence>
<dbReference type="Gene3D" id="3.40.1360.10">
    <property type="match status" value="1"/>
</dbReference>
<dbReference type="HAMAP" id="MF_01469">
    <property type="entry name" value="RNase_M5"/>
    <property type="match status" value="1"/>
</dbReference>
<evidence type="ECO:0000313" key="14">
    <source>
        <dbReference type="EMBL" id="KGR77580.1"/>
    </source>
</evidence>
<dbReference type="Proteomes" id="UP000030408">
    <property type="component" value="Unassembled WGS sequence"/>
</dbReference>
<evidence type="ECO:0000256" key="4">
    <source>
        <dbReference type="ARBA" id="ARBA00022722"/>
    </source>
</evidence>
<dbReference type="PANTHER" id="PTHR39156">
    <property type="entry name" value="RIBONUCLEASE M5"/>
    <property type="match status" value="1"/>
</dbReference>
<sequence length="188" mass="21163">MNIREIIVVEGKDDTTAIKRAVNADTIETNGSAISEETIRRIAHAHSKRGVIVFTDPDYPGRRIRAIIEERVPGVKHAFLAKEKTIAKNGKGLGIEHARDEDIRDALSHVYTPNVNFKTDIDITLEDLILARLIGHPQSKQRRNRLGEILNIGMTNGKQLHKRLAMFQITAEQFGQAVIQIDQEDQNE</sequence>
<accession>A0A0A3I241</accession>
<dbReference type="InterPro" id="IPR025156">
    <property type="entry name" value="RNase_M5_C"/>
</dbReference>
<evidence type="ECO:0000256" key="5">
    <source>
        <dbReference type="ARBA" id="ARBA00022723"/>
    </source>
</evidence>
<dbReference type="InterPro" id="IPR004466">
    <property type="entry name" value="RNase_M5"/>
</dbReference>
<keyword evidence="3 11" id="KW-0698">rRNA processing</keyword>
<keyword evidence="15" id="KW-1185">Reference proteome</keyword>
<comment type="function">
    <text evidence="11">Required for correct processing of both the 5' and 3' ends of 5S rRNA precursor. Cleaves both sides of a double-stranded region yielding mature 5S rRNA in one step.</text>
</comment>
<dbReference type="Pfam" id="PF13331">
    <property type="entry name" value="DUF4093"/>
    <property type="match status" value="1"/>
</dbReference>
<evidence type="ECO:0000256" key="8">
    <source>
        <dbReference type="ARBA" id="ARBA00022801"/>
    </source>
</evidence>
<comment type="similarity">
    <text evidence="11">Belongs to the ribonuclease M5 family.</text>
</comment>
<comment type="catalytic activity">
    <reaction evidence="11">
        <text>Endonucleolytic cleavage of RNA, removing 21 and 42 nucleotides, respectively, from the 5'- and 3'-termini of a 5S-rRNA precursor.</text>
        <dbReference type="EC" id="3.1.26.8"/>
    </reaction>
</comment>
<evidence type="ECO:0000259" key="13">
    <source>
        <dbReference type="PROSITE" id="PS50880"/>
    </source>
</evidence>
<evidence type="ECO:0000256" key="7">
    <source>
        <dbReference type="ARBA" id="ARBA00022759"/>
    </source>
</evidence>
<name>A0A0A3I241_9BACL</name>
<dbReference type="GO" id="GO:0005737">
    <property type="term" value="C:cytoplasm"/>
    <property type="evidence" value="ECO:0007669"/>
    <property type="project" value="UniProtKB-SubCell"/>
</dbReference>
<keyword evidence="1 11" id="KW-0963">Cytoplasm</keyword>